<sequence>MKCCIFLSILIAVYADLEKCKNDIIDMGINKYPHGLQMIYYSGKGFDDLGLYAECNNLTSAKYALLEAKYDGFRVMLGFCGPVNCTVGDYQDLSLEIYQKLNLSNIPQLTDFKAHFPSEYNKDGMDGAAIFVLTLWILLFGTVVAGTTFEVISIKNPQKRFGPVSRNVMAFSLITNWKKLTTLPTEFDTLQIFNGVRVFSMLIIVFGHSYIYQLSGAFSNPAGIYTVFTDYYHLFMIIYVVDVFFLMAGFLLAFLTTAQLKATKGRMNWAIFELHRFIRLIPIYYMCFLTYAFLLKYIGSGPQWPIFEDVTPVGCKQYWWANLLFINNFFPVGEFSCMGWSWYIANDVQFYVFSPIVLILYFKNKLWGYLACITLIGVNWIEVGIEANINDYNPTMLYGVGNKDQFLHNYVKPYARMAPYLLGIMIGFLYRSAVDHKAQASAAKQNNNVLLSPSYNLIQEEQPKLPMEKSFVTSLEVKAFKWVHIPAFRYIGYAIGLTLMYVINFGPYQLTTYGLDEWSTSHKAAFMTFDHFGFAFGFSLFMIPMLFGYCRCLLYVLTLRFLAPLAKVSFAFYVVHPLFIYWYIFSRDSALYYGDLDISYHAVGTILLTTITGTLLSLMIESPILSLEKNLLRGGRNKH</sequence>
<evidence type="ECO:0000313" key="4">
    <source>
        <dbReference type="EMBL" id="CAG9324557.1"/>
    </source>
</evidence>
<accession>A0AAU9JHJ9</accession>
<feature type="transmembrane region" description="Helical" evidence="1">
    <location>
        <begin position="490"/>
        <end position="511"/>
    </location>
</feature>
<keyword evidence="1" id="KW-0812">Transmembrane</keyword>
<feature type="signal peptide" evidence="2">
    <location>
        <begin position="1"/>
        <end position="15"/>
    </location>
</feature>
<keyword evidence="1" id="KW-1133">Transmembrane helix</keyword>
<dbReference type="InterPro" id="IPR002656">
    <property type="entry name" value="Acyl_transf_3_dom"/>
</dbReference>
<feature type="transmembrane region" description="Helical" evidence="1">
    <location>
        <begin position="598"/>
        <end position="620"/>
    </location>
</feature>
<gene>
    <name evidence="4" type="ORF">BSTOLATCC_MIC36343</name>
</gene>
<dbReference type="Pfam" id="PF01757">
    <property type="entry name" value="Acyl_transf_3"/>
    <property type="match status" value="1"/>
</dbReference>
<evidence type="ECO:0000259" key="3">
    <source>
        <dbReference type="Pfam" id="PF01757"/>
    </source>
</evidence>
<feature type="transmembrane region" description="Helical" evidence="1">
    <location>
        <begin position="277"/>
        <end position="298"/>
    </location>
</feature>
<protein>
    <recommendedName>
        <fullName evidence="3">Acyltransferase 3 domain-containing protein</fullName>
    </recommendedName>
</protein>
<keyword evidence="2" id="KW-0732">Signal</keyword>
<feature type="transmembrane region" description="Helical" evidence="1">
    <location>
        <begin position="366"/>
        <end position="385"/>
    </location>
</feature>
<feature type="transmembrane region" description="Helical" evidence="1">
    <location>
        <begin position="417"/>
        <end position="434"/>
    </location>
</feature>
<evidence type="ECO:0000256" key="2">
    <source>
        <dbReference type="SAM" id="SignalP"/>
    </source>
</evidence>
<proteinExistence type="predicted"/>
<comment type="caution">
    <text evidence="4">The sequence shown here is derived from an EMBL/GenBank/DDBJ whole genome shotgun (WGS) entry which is preliminary data.</text>
</comment>
<feature type="transmembrane region" description="Helical" evidence="1">
    <location>
        <begin position="568"/>
        <end position="586"/>
    </location>
</feature>
<dbReference type="GO" id="GO:0016747">
    <property type="term" value="F:acyltransferase activity, transferring groups other than amino-acyl groups"/>
    <property type="evidence" value="ECO:0007669"/>
    <property type="project" value="InterPro"/>
</dbReference>
<feature type="transmembrane region" description="Helical" evidence="1">
    <location>
        <begin position="192"/>
        <end position="211"/>
    </location>
</feature>
<keyword evidence="5" id="KW-1185">Reference proteome</keyword>
<dbReference type="EMBL" id="CAJZBQ010000036">
    <property type="protein sequence ID" value="CAG9324557.1"/>
    <property type="molecule type" value="Genomic_DNA"/>
</dbReference>
<organism evidence="4 5">
    <name type="scientific">Blepharisma stoltei</name>
    <dbReference type="NCBI Taxonomy" id="1481888"/>
    <lineage>
        <taxon>Eukaryota</taxon>
        <taxon>Sar</taxon>
        <taxon>Alveolata</taxon>
        <taxon>Ciliophora</taxon>
        <taxon>Postciliodesmatophora</taxon>
        <taxon>Heterotrichea</taxon>
        <taxon>Heterotrichida</taxon>
        <taxon>Blepharismidae</taxon>
        <taxon>Blepharisma</taxon>
    </lineage>
</organism>
<dbReference type="PANTHER" id="PTHR11161">
    <property type="entry name" value="O-ACYLTRANSFERASE"/>
    <property type="match status" value="1"/>
</dbReference>
<dbReference type="InterPro" id="IPR052728">
    <property type="entry name" value="O2_lipid_transport_reg"/>
</dbReference>
<feature type="transmembrane region" description="Helical" evidence="1">
    <location>
        <begin position="128"/>
        <end position="152"/>
    </location>
</feature>
<name>A0AAU9JHJ9_9CILI</name>
<keyword evidence="1" id="KW-0472">Membrane</keyword>
<feature type="transmembrane region" description="Helical" evidence="1">
    <location>
        <begin position="531"/>
        <end position="556"/>
    </location>
</feature>
<feature type="domain" description="Acyltransferase 3" evidence="3">
    <location>
        <begin position="193"/>
        <end position="585"/>
    </location>
</feature>
<reference evidence="4" key="1">
    <citation type="submission" date="2021-09" db="EMBL/GenBank/DDBJ databases">
        <authorList>
            <consortium name="AG Swart"/>
            <person name="Singh M."/>
            <person name="Singh A."/>
            <person name="Seah K."/>
            <person name="Emmerich C."/>
        </authorList>
    </citation>
    <scope>NUCLEOTIDE SEQUENCE</scope>
    <source>
        <strain evidence="4">ATCC30299</strain>
    </source>
</reference>
<evidence type="ECO:0000313" key="5">
    <source>
        <dbReference type="Proteomes" id="UP001162131"/>
    </source>
</evidence>
<feature type="transmembrane region" description="Helical" evidence="1">
    <location>
        <begin position="231"/>
        <end position="256"/>
    </location>
</feature>
<feature type="chain" id="PRO_5043874382" description="Acyltransferase 3 domain-containing protein" evidence="2">
    <location>
        <begin position="16"/>
        <end position="639"/>
    </location>
</feature>
<evidence type="ECO:0000256" key="1">
    <source>
        <dbReference type="SAM" id="Phobius"/>
    </source>
</evidence>
<dbReference type="PANTHER" id="PTHR11161:SF0">
    <property type="entry name" value="O-ACYLTRANSFERASE LIKE PROTEIN"/>
    <property type="match status" value="1"/>
</dbReference>
<dbReference type="Proteomes" id="UP001162131">
    <property type="component" value="Unassembled WGS sequence"/>
</dbReference>
<dbReference type="AlphaFoldDB" id="A0AAU9JHJ9"/>